<dbReference type="AlphaFoldDB" id="A0AAE0CB07"/>
<keyword evidence="2" id="KW-1185">Reference proteome</keyword>
<dbReference type="Proteomes" id="UP001190700">
    <property type="component" value="Unassembled WGS sequence"/>
</dbReference>
<evidence type="ECO:0000313" key="1">
    <source>
        <dbReference type="EMBL" id="KAK3251174.1"/>
    </source>
</evidence>
<organism evidence="1 2">
    <name type="scientific">Cymbomonas tetramitiformis</name>
    <dbReference type="NCBI Taxonomy" id="36881"/>
    <lineage>
        <taxon>Eukaryota</taxon>
        <taxon>Viridiplantae</taxon>
        <taxon>Chlorophyta</taxon>
        <taxon>Pyramimonadophyceae</taxon>
        <taxon>Pyramimonadales</taxon>
        <taxon>Pyramimonadaceae</taxon>
        <taxon>Cymbomonas</taxon>
    </lineage>
</organism>
<dbReference type="EMBL" id="LGRX02026210">
    <property type="protein sequence ID" value="KAK3251174.1"/>
    <property type="molecule type" value="Genomic_DNA"/>
</dbReference>
<reference evidence="1 2" key="1">
    <citation type="journal article" date="2015" name="Genome Biol. Evol.">
        <title>Comparative Genomics of a Bacterivorous Green Alga Reveals Evolutionary Causalities and Consequences of Phago-Mixotrophic Mode of Nutrition.</title>
        <authorList>
            <person name="Burns J.A."/>
            <person name="Paasch A."/>
            <person name="Narechania A."/>
            <person name="Kim E."/>
        </authorList>
    </citation>
    <scope>NUCLEOTIDE SEQUENCE [LARGE SCALE GENOMIC DNA]</scope>
    <source>
        <strain evidence="1 2">PLY_AMNH</strain>
    </source>
</reference>
<sequence>MKKMVNLIQSTVPRPCSSAKNCVDCTVLIGLLLQIVCPTQVTLFEWDVVEVSIPSCEAPIQKSSSDGDETVCVGLVLEVDTSTCTVQALYEEEDSGLWLESYEATHQYSVTLDQVRLLEQVTYSQRMSPDRISNPHGEHAEDVWEIMDALSELCMRNLADRNE</sequence>
<proteinExistence type="predicted"/>
<comment type="caution">
    <text evidence="1">The sequence shown here is derived from an EMBL/GenBank/DDBJ whole genome shotgun (WGS) entry which is preliminary data.</text>
</comment>
<accession>A0AAE0CB07</accession>
<gene>
    <name evidence="1" type="ORF">CYMTET_39479</name>
</gene>
<evidence type="ECO:0000313" key="2">
    <source>
        <dbReference type="Proteomes" id="UP001190700"/>
    </source>
</evidence>
<name>A0AAE0CB07_9CHLO</name>
<protein>
    <submittedName>
        <fullName evidence="1">Uncharacterized protein</fullName>
    </submittedName>
</protein>